<dbReference type="InterPro" id="IPR036869">
    <property type="entry name" value="J_dom_sf"/>
</dbReference>
<dbReference type="InterPro" id="IPR008971">
    <property type="entry name" value="HSP40/DnaJ_pept-bd"/>
</dbReference>
<dbReference type="GO" id="GO:0051082">
    <property type="term" value="F:unfolded protein binding"/>
    <property type="evidence" value="ECO:0007669"/>
    <property type="project" value="InterPro"/>
</dbReference>
<evidence type="ECO:0000259" key="2">
    <source>
        <dbReference type="PROSITE" id="PS50076"/>
    </source>
</evidence>
<name>A0A0H3PB76_CAMJJ</name>
<keyword evidence="1" id="KW-0143">Chaperone</keyword>
<dbReference type="InterPro" id="IPR001623">
    <property type="entry name" value="DnaJ_domain"/>
</dbReference>
<dbReference type="SUPFAM" id="SSF46565">
    <property type="entry name" value="Chaperone J-domain"/>
    <property type="match status" value="1"/>
</dbReference>
<dbReference type="PANTHER" id="PTHR43096">
    <property type="entry name" value="DNAJ HOMOLOG 1, MITOCHONDRIAL-RELATED"/>
    <property type="match status" value="1"/>
</dbReference>
<dbReference type="AlphaFoldDB" id="A0A0H3PB76"/>
<dbReference type="GO" id="GO:0042026">
    <property type="term" value="P:protein refolding"/>
    <property type="evidence" value="ECO:0007669"/>
    <property type="project" value="TreeGrafter"/>
</dbReference>
<feature type="domain" description="J" evidence="2">
    <location>
        <begin position="3"/>
        <end position="67"/>
    </location>
</feature>
<dbReference type="KEGG" id="cjj:CJJ81176_1243"/>
<reference evidence="4" key="1">
    <citation type="submission" date="2006-12" db="EMBL/GenBank/DDBJ databases">
        <authorList>
            <person name="Fouts D.E."/>
            <person name="Nelson K.E."/>
            <person name="Sebastian Y."/>
        </authorList>
    </citation>
    <scope>NUCLEOTIDE SEQUENCE [LARGE SCALE GENOMIC DNA]</scope>
    <source>
        <strain evidence="4">81-176</strain>
    </source>
</reference>
<dbReference type="CDD" id="cd06257">
    <property type="entry name" value="DnaJ"/>
    <property type="match status" value="1"/>
</dbReference>
<dbReference type="CDD" id="cd10747">
    <property type="entry name" value="DnaJ_C"/>
    <property type="match status" value="1"/>
</dbReference>
<evidence type="ECO:0000313" key="3">
    <source>
        <dbReference type="EMBL" id="EAQ72706.1"/>
    </source>
</evidence>
<protein>
    <submittedName>
        <fullName evidence="3">Co-chaperone protein DnaJ</fullName>
    </submittedName>
</protein>
<dbReference type="InterPro" id="IPR002939">
    <property type="entry name" value="DnaJ_C"/>
</dbReference>
<evidence type="ECO:0000256" key="1">
    <source>
        <dbReference type="ARBA" id="ARBA00023186"/>
    </source>
</evidence>
<dbReference type="HOGENOM" id="CLU_017633_0_0_7"/>
<dbReference type="eggNOG" id="COG0484">
    <property type="taxonomic scope" value="Bacteria"/>
</dbReference>
<dbReference type="Gene3D" id="2.60.260.20">
    <property type="entry name" value="Urease metallochaperone UreE, N-terminal domain"/>
    <property type="match status" value="2"/>
</dbReference>
<dbReference type="RefSeq" id="WP_002907589.1">
    <property type="nucleotide sequence ID" value="NC_008787.1"/>
</dbReference>
<evidence type="ECO:0000313" key="4">
    <source>
        <dbReference type="Proteomes" id="UP000000646"/>
    </source>
</evidence>
<gene>
    <name evidence="3" type="primary">dnaJ-1</name>
    <name evidence="3" type="ordered locus">CJJ81176_1243</name>
</gene>
<dbReference type="InterPro" id="IPR018253">
    <property type="entry name" value="DnaJ_domain_CS"/>
</dbReference>
<sequence length="297" mass="33341">MNSLYETLGVSKNASADEIKKAYRRLARKYHPDINKEKGAEEKFKEINAAYEILSDEKKRAQYDQYGDSMFGGQSFHDFSRNTGGVNLDDILKDLFGGGFGGRSRGGFNGFSSKGFSSGFGGFGGFEEEILDSNLELHIPFEKAVKGGEHSFNFQGETIKFKIPHGIKEGEKLRIRSKGKQSRNGARGDLIIIVKIEESPIYTREDDDLYQKVDISLKTALFGGKINIKTLKEGKEEATINITPNSKNNQKIRLKGYGVQNRKSNIYGDMYLNLNVVLPNLDTLDEKFIELLKEKLP</sequence>
<dbReference type="Pfam" id="PF00226">
    <property type="entry name" value="DnaJ"/>
    <property type="match status" value="1"/>
</dbReference>
<dbReference type="PROSITE" id="PS50076">
    <property type="entry name" value="DNAJ_2"/>
    <property type="match status" value="1"/>
</dbReference>
<accession>A0A0H3PB76</accession>
<dbReference type="PRINTS" id="PR00625">
    <property type="entry name" value="JDOMAIN"/>
</dbReference>
<dbReference type="Pfam" id="PF01556">
    <property type="entry name" value="DnaJ_C"/>
    <property type="match status" value="1"/>
</dbReference>
<organism evidence="3 4">
    <name type="scientific">Campylobacter jejuni subsp. jejuni serotype O:23/36 (strain 81-176)</name>
    <dbReference type="NCBI Taxonomy" id="354242"/>
    <lineage>
        <taxon>Bacteria</taxon>
        <taxon>Pseudomonadati</taxon>
        <taxon>Campylobacterota</taxon>
        <taxon>Epsilonproteobacteria</taxon>
        <taxon>Campylobacterales</taxon>
        <taxon>Campylobacteraceae</taxon>
        <taxon>Campylobacter</taxon>
    </lineage>
</organism>
<dbReference type="SUPFAM" id="SSF49493">
    <property type="entry name" value="HSP40/DnaJ peptide-binding domain"/>
    <property type="match status" value="2"/>
</dbReference>
<proteinExistence type="predicted"/>
<dbReference type="PROSITE" id="PS00636">
    <property type="entry name" value="DNAJ_1"/>
    <property type="match status" value="1"/>
</dbReference>
<dbReference type="EMBL" id="CP000538">
    <property type="protein sequence ID" value="EAQ72706.1"/>
    <property type="molecule type" value="Genomic_DNA"/>
</dbReference>
<dbReference type="GO" id="GO:0005737">
    <property type="term" value="C:cytoplasm"/>
    <property type="evidence" value="ECO:0007669"/>
    <property type="project" value="TreeGrafter"/>
</dbReference>
<dbReference type="SMART" id="SM00271">
    <property type="entry name" value="DnaJ"/>
    <property type="match status" value="1"/>
</dbReference>
<dbReference type="Proteomes" id="UP000000646">
    <property type="component" value="Chromosome"/>
</dbReference>
<dbReference type="Gene3D" id="1.10.287.110">
    <property type="entry name" value="DnaJ domain"/>
    <property type="match status" value="1"/>
</dbReference>
<dbReference type="PANTHER" id="PTHR43096:SF52">
    <property type="entry name" value="DNAJ HOMOLOG 1, MITOCHONDRIAL-RELATED"/>
    <property type="match status" value="1"/>
</dbReference>
<dbReference type="FunFam" id="2.60.260.20:FF:000013">
    <property type="entry name" value="DnaJ subfamily B member 11"/>
    <property type="match status" value="1"/>
</dbReference>